<organism evidence="2 3">
    <name type="scientific">Aspergillus pseudotamarii</name>
    <dbReference type="NCBI Taxonomy" id="132259"/>
    <lineage>
        <taxon>Eukaryota</taxon>
        <taxon>Fungi</taxon>
        <taxon>Dikarya</taxon>
        <taxon>Ascomycota</taxon>
        <taxon>Pezizomycotina</taxon>
        <taxon>Eurotiomycetes</taxon>
        <taxon>Eurotiomycetidae</taxon>
        <taxon>Eurotiales</taxon>
        <taxon>Aspergillaceae</taxon>
        <taxon>Aspergillus</taxon>
        <taxon>Aspergillus subgen. Circumdati</taxon>
    </lineage>
</organism>
<gene>
    <name evidence="2" type="ORF">BDV38DRAFT_18357</name>
</gene>
<keyword evidence="3" id="KW-1185">Reference proteome</keyword>
<feature type="region of interest" description="Disordered" evidence="1">
    <location>
        <begin position="379"/>
        <end position="410"/>
    </location>
</feature>
<evidence type="ECO:0008006" key="4">
    <source>
        <dbReference type="Google" id="ProtNLM"/>
    </source>
</evidence>
<reference evidence="2 3" key="1">
    <citation type="submission" date="2019-04" db="EMBL/GenBank/DDBJ databases">
        <title>Friends and foes A comparative genomics study of 23 Aspergillus species from section Flavi.</title>
        <authorList>
            <consortium name="DOE Joint Genome Institute"/>
            <person name="Kjaerbolling I."/>
            <person name="Vesth T."/>
            <person name="Frisvad J.C."/>
            <person name="Nybo J.L."/>
            <person name="Theobald S."/>
            <person name="Kildgaard S."/>
            <person name="Isbrandt T."/>
            <person name="Kuo A."/>
            <person name="Sato A."/>
            <person name="Lyhne E.K."/>
            <person name="Kogle M.E."/>
            <person name="Wiebenga A."/>
            <person name="Kun R.S."/>
            <person name="Lubbers R.J."/>
            <person name="Makela M.R."/>
            <person name="Barry K."/>
            <person name="Chovatia M."/>
            <person name="Clum A."/>
            <person name="Daum C."/>
            <person name="Haridas S."/>
            <person name="He G."/>
            <person name="LaButti K."/>
            <person name="Lipzen A."/>
            <person name="Mondo S."/>
            <person name="Riley R."/>
            <person name="Salamov A."/>
            <person name="Simmons B.A."/>
            <person name="Magnuson J.K."/>
            <person name="Henrissat B."/>
            <person name="Mortensen U.H."/>
            <person name="Larsen T.O."/>
            <person name="Devries R.P."/>
            <person name="Grigoriev I.V."/>
            <person name="Machida M."/>
            <person name="Baker S.E."/>
            <person name="Andersen M.R."/>
        </authorList>
    </citation>
    <scope>NUCLEOTIDE SEQUENCE [LARGE SCALE GENOMIC DNA]</scope>
    <source>
        <strain evidence="2 3">CBS 117625</strain>
    </source>
</reference>
<dbReference type="RefSeq" id="XP_031916520.1">
    <property type="nucleotide sequence ID" value="XM_032052128.1"/>
</dbReference>
<dbReference type="GeneID" id="43636338"/>
<proteinExistence type="predicted"/>
<dbReference type="Proteomes" id="UP000325672">
    <property type="component" value="Unassembled WGS sequence"/>
</dbReference>
<sequence length="462" mass="52053">MALTSIQQLRLQGLASPINRPGELERSSFFVGMISQCLTDDSEWAAPSTPLSLDGPSPSSEIDRHSPLRGQILKFIEHWIKIRQFVRALHADTDPGMQWATLFNLDAKTRMLYETLSPALRDFNGRPCREADFRECLGLQTLYHMCRFVPHLAMIQLLQRQISPAEEYVQLCAQVTVRHINRISDIILNSVTSDQTKLPSLPPFIAYCSFTSISVYMSYLYHCGKDWNDTNDPTVYLSRVRVLSNLYLLNQHRRVWNPVRVMWDAIQMDMAVLGISNADVEAYGRSPMNMSALSDRENQRFHILSLAHAAEPYLENDMILNLAHIVDYVKLADPVYMLMGTFRLFPVGGQRSVVPSSNSHGLGTGSTREFVSDAQHTVQVSPRNPSCPPSSHPHGSLPFQSEQQTAGPAAPRCVLQSDINRPNMPALDQVYPRTPLGGTENPAISLRMLQMMWLAEEDLPCM</sequence>
<evidence type="ECO:0000313" key="3">
    <source>
        <dbReference type="Proteomes" id="UP000325672"/>
    </source>
</evidence>
<dbReference type="EMBL" id="ML743561">
    <property type="protein sequence ID" value="KAE8140457.1"/>
    <property type="molecule type" value="Genomic_DNA"/>
</dbReference>
<dbReference type="OrthoDB" id="4510210at2759"/>
<evidence type="ECO:0000256" key="1">
    <source>
        <dbReference type="SAM" id="MobiDB-lite"/>
    </source>
</evidence>
<dbReference type="AlphaFoldDB" id="A0A5N6T2D2"/>
<name>A0A5N6T2D2_ASPPS</name>
<accession>A0A5N6T2D2</accession>
<protein>
    <recommendedName>
        <fullName evidence="4">Transcription factor domain-containing protein</fullName>
    </recommendedName>
</protein>
<evidence type="ECO:0000313" key="2">
    <source>
        <dbReference type="EMBL" id="KAE8140457.1"/>
    </source>
</evidence>
<dbReference type="CDD" id="cd12148">
    <property type="entry name" value="fungal_TF_MHR"/>
    <property type="match status" value="1"/>
</dbReference>